<gene>
    <name evidence="1" type="ORF">K466DRAFT_667394</name>
</gene>
<accession>A0A5C3NW25</accession>
<organism evidence="1 2">
    <name type="scientific">Polyporus arcularius HHB13444</name>
    <dbReference type="NCBI Taxonomy" id="1314778"/>
    <lineage>
        <taxon>Eukaryota</taxon>
        <taxon>Fungi</taxon>
        <taxon>Dikarya</taxon>
        <taxon>Basidiomycota</taxon>
        <taxon>Agaricomycotina</taxon>
        <taxon>Agaricomycetes</taxon>
        <taxon>Polyporales</taxon>
        <taxon>Polyporaceae</taxon>
        <taxon>Polyporus</taxon>
    </lineage>
</organism>
<dbReference type="InParanoid" id="A0A5C3NW25"/>
<name>A0A5C3NW25_9APHY</name>
<keyword evidence="2" id="KW-1185">Reference proteome</keyword>
<proteinExistence type="predicted"/>
<evidence type="ECO:0000313" key="1">
    <source>
        <dbReference type="EMBL" id="TFK80989.1"/>
    </source>
</evidence>
<protein>
    <recommendedName>
        <fullName evidence="3">Heterokaryon incompatibility domain-containing protein</fullName>
    </recommendedName>
</protein>
<reference evidence="1 2" key="1">
    <citation type="journal article" date="2019" name="Nat. Ecol. Evol.">
        <title>Megaphylogeny resolves global patterns of mushroom evolution.</title>
        <authorList>
            <person name="Varga T."/>
            <person name="Krizsan K."/>
            <person name="Foldi C."/>
            <person name="Dima B."/>
            <person name="Sanchez-Garcia M."/>
            <person name="Sanchez-Ramirez S."/>
            <person name="Szollosi G.J."/>
            <person name="Szarkandi J.G."/>
            <person name="Papp V."/>
            <person name="Albert L."/>
            <person name="Andreopoulos W."/>
            <person name="Angelini C."/>
            <person name="Antonin V."/>
            <person name="Barry K.W."/>
            <person name="Bougher N.L."/>
            <person name="Buchanan P."/>
            <person name="Buyck B."/>
            <person name="Bense V."/>
            <person name="Catcheside P."/>
            <person name="Chovatia M."/>
            <person name="Cooper J."/>
            <person name="Damon W."/>
            <person name="Desjardin D."/>
            <person name="Finy P."/>
            <person name="Geml J."/>
            <person name="Haridas S."/>
            <person name="Hughes K."/>
            <person name="Justo A."/>
            <person name="Karasinski D."/>
            <person name="Kautmanova I."/>
            <person name="Kiss B."/>
            <person name="Kocsube S."/>
            <person name="Kotiranta H."/>
            <person name="LaButti K.M."/>
            <person name="Lechner B.E."/>
            <person name="Liimatainen K."/>
            <person name="Lipzen A."/>
            <person name="Lukacs Z."/>
            <person name="Mihaltcheva S."/>
            <person name="Morgado L.N."/>
            <person name="Niskanen T."/>
            <person name="Noordeloos M.E."/>
            <person name="Ohm R.A."/>
            <person name="Ortiz-Santana B."/>
            <person name="Ovrebo C."/>
            <person name="Racz N."/>
            <person name="Riley R."/>
            <person name="Savchenko A."/>
            <person name="Shiryaev A."/>
            <person name="Soop K."/>
            <person name="Spirin V."/>
            <person name="Szebenyi C."/>
            <person name="Tomsovsky M."/>
            <person name="Tulloss R.E."/>
            <person name="Uehling J."/>
            <person name="Grigoriev I.V."/>
            <person name="Vagvolgyi C."/>
            <person name="Papp T."/>
            <person name="Martin F.M."/>
            <person name="Miettinen O."/>
            <person name="Hibbett D.S."/>
            <person name="Nagy L.G."/>
        </authorList>
    </citation>
    <scope>NUCLEOTIDE SEQUENCE [LARGE SCALE GENOMIC DNA]</scope>
    <source>
        <strain evidence="1 2">HHB13444</strain>
    </source>
</reference>
<dbReference type="Proteomes" id="UP000308197">
    <property type="component" value="Unassembled WGS sequence"/>
</dbReference>
<evidence type="ECO:0008006" key="3">
    <source>
        <dbReference type="Google" id="ProtNLM"/>
    </source>
</evidence>
<evidence type="ECO:0000313" key="2">
    <source>
        <dbReference type="Proteomes" id="UP000308197"/>
    </source>
</evidence>
<sequence>MAESCLIDIAMRDHRTTITHPPSLPLPDHDSLFFVDCHAFLDPLSPRLIVRPLASPHPPAYSVVSHPGLAVIAEWDGPAPDSLRDESVWVDIPRFGRVVISLALLRIACRLSMDRGCKQLWIDVLCMHQEWHAKNAEAQEHYSLRRHNIYWDAQLCLIFPGGLRRLSSIDEITQYCRNDHFLVETRLTHPRPMRPVLVVLRWDPEALGFEHSSSESWTLVVNSLRVTDDMAGCEEIQGQGVASTDDYILLPFDMLLHGSIRGMSLCPGQPFRNQHSHRLNSLVFGDVEQVRHRDLLESLWQAYRTHSKQKAIESAFEKALLFGYSSISSFAADVYAAIIGVDSPSEPLPSWYAPKRAASAETIWHLFQSLSPWNPPLDLFRHVAVALFPYPRRTWPWFLMEPLDWHNIRTLLASNLPKTPPDGLWYFEPYALQLESDGADERSTSETTLQWDVIPAGSPGVLFKFGEWVYMHLNDSTAVYRRPVIPLVVTFKRLRHDGLFFHPPPMSPPSNHLPYRK</sequence>
<dbReference type="AlphaFoldDB" id="A0A5C3NW25"/>
<dbReference type="EMBL" id="ML211672">
    <property type="protein sequence ID" value="TFK80989.1"/>
    <property type="molecule type" value="Genomic_DNA"/>
</dbReference>